<evidence type="ECO:0000313" key="5">
    <source>
        <dbReference type="Ensembl" id="ENSSTUP00000036960.1"/>
    </source>
</evidence>
<evidence type="ECO:0000256" key="3">
    <source>
        <dbReference type="SAM" id="MobiDB-lite"/>
    </source>
</evidence>
<dbReference type="SUPFAM" id="SSF48350">
    <property type="entry name" value="GTPase activation domain, GAP"/>
    <property type="match status" value="1"/>
</dbReference>
<feature type="compositionally biased region" description="Acidic residues" evidence="3">
    <location>
        <begin position="580"/>
        <end position="600"/>
    </location>
</feature>
<evidence type="ECO:0000313" key="6">
    <source>
        <dbReference type="Proteomes" id="UP000472277"/>
    </source>
</evidence>
<evidence type="ECO:0000259" key="4">
    <source>
        <dbReference type="PROSITE" id="PS50238"/>
    </source>
</evidence>
<feature type="region of interest" description="Disordered" evidence="3">
    <location>
        <begin position="331"/>
        <end position="364"/>
    </location>
</feature>
<dbReference type="SMART" id="SM00324">
    <property type="entry name" value="RhoGAP"/>
    <property type="match status" value="1"/>
</dbReference>
<evidence type="ECO:0000256" key="1">
    <source>
        <dbReference type="ARBA" id="ARBA00007549"/>
    </source>
</evidence>
<comment type="similarity">
    <text evidence="1">Belongs to the FAM13 family.</text>
</comment>
<dbReference type="InterPro" id="IPR059029">
    <property type="entry name" value="FAM13A_dom"/>
</dbReference>
<sequence>CTMRKSLSPSPSNSLTPARVFGVPLDEVQQSGQPGQEVPLLVRHIVEYVEEHGRLDLEGLFLVNGNAERVEWLRQRYDSGEEVDLEKEADLASAVSLLRLFLQELPEPIIPAGMQAHILQLYQDYSSEEELARNMKYFLQQLPQVNYSLLRFLCRFLSSVASLQEESWSVGALAAVFGPDIFHLDTDVEDLKEQESVSRILAELLENQEEFFDSEDDDISTTNDYSSINEQITELLDDDKLEAFEELPQDGEDGPPSASESPQHTSSVRFFLSHPDPMPAFKSWQDESDSGEAQLSPLAGRMVPLPHEEDSHPLMARHFLDFGHSQRFLQHPDATSPTKAHQSLGRPHRASFTSKESAVRNDSVPHQLTKKLQNLKKKIKQFEEQFEKERNYKPSHGDSAANPKVLKWMTDLTKIRKQLKDAKHKEAELTPQTRPRSNTLPKSFGSTLDQTGHDVGGEAKGHRPTREETLNLIQCRVKGKREEDGWPEDTKKMTKEQLSCEKTVLQKNLLHYEGLHGRPVTREERLVVKPLYDRYRLVKQMLTRASITPIIASPSSKRRNHTLQPIIEGETAHFCDEIKEEEEGEVEEEEATAKEEEESSVELQSSGLLRPKMEETSGKLALDLRLSSANASSMPELLEQLWKARAEKKKLRNTIRQFEDEFYQQNGRNVQKEDRLPMMDEYKEYKRIKAKLRLLEVLISKQDSSKSI</sequence>
<dbReference type="Gene3D" id="1.10.555.10">
    <property type="entry name" value="Rho GTPase activation protein"/>
    <property type="match status" value="1"/>
</dbReference>
<reference evidence="5" key="2">
    <citation type="submission" date="2025-09" db="UniProtKB">
        <authorList>
            <consortium name="Ensembl"/>
        </authorList>
    </citation>
    <scope>IDENTIFICATION</scope>
</reference>
<name>A0A673YS38_SALTR</name>
<feature type="compositionally biased region" description="Basic and acidic residues" evidence="3">
    <location>
        <begin position="451"/>
        <end position="465"/>
    </location>
</feature>
<dbReference type="GO" id="GO:0007165">
    <property type="term" value="P:signal transduction"/>
    <property type="evidence" value="ECO:0007669"/>
    <property type="project" value="InterPro"/>
</dbReference>
<dbReference type="PANTHER" id="PTHR15904:SF16">
    <property type="entry name" value="PROTEIN FAM13B"/>
    <property type="match status" value="1"/>
</dbReference>
<feature type="domain" description="Rho-GAP" evidence="4">
    <location>
        <begin position="23"/>
        <end position="212"/>
    </location>
</feature>
<dbReference type="InterPro" id="IPR039102">
    <property type="entry name" value="FAM13"/>
</dbReference>
<feature type="region of interest" description="Disordered" evidence="3">
    <location>
        <begin position="580"/>
        <end position="605"/>
    </location>
</feature>
<dbReference type="PROSITE" id="PS50238">
    <property type="entry name" value="RHOGAP"/>
    <property type="match status" value="1"/>
</dbReference>
<evidence type="ECO:0000256" key="2">
    <source>
        <dbReference type="SAM" id="Coils"/>
    </source>
</evidence>
<dbReference type="GeneTree" id="ENSGT00950000183033"/>
<feature type="coiled-coil region" evidence="2">
    <location>
        <begin position="634"/>
        <end position="661"/>
    </location>
</feature>
<feature type="compositionally biased region" description="Polar residues" evidence="3">
    <location>
        <begin position="430"/>
        <end position="450"/>
    </location>
</feature>
<accession>A0A673YS38</accession>
<gene>
    <name evidence="5" type="primary">FAM13B</name>
    <name evidence="5" type="synonym">LOC115205442</name>
</gene>
<dbReference type="Ensembl" id="ENSSTUT00000038622.1">
    <property type="protein sequence ID" value="ENSSTUP00000036960.1"/>
    <property type="gene ID" value="ENSSTUG00000015516.1"/>
</dbReference>
<keyword evidence="6" id="KW-1185">Reference proteome</keyword>
<dbReference type="CDD" id="cd04393">
    <property type="entry name" value="RhoGAP_FAM13A1a"/>
    <property type="match status" value="1"/>
</dbReference>
<reference evidence="5" key="1">
    <citation type="submission" date="2025-08" db="UniProtKB">
        <authorList>
            <consortium name="Ensembl"/>
        </authorList>
    </citation>
    <scope>IDENTIFICATION</scope>
</reference>
<dbReference type="AlphaFoldDB" id="A0A673YS38"/>
<organism evidence="5 6">
    <name type="scientific">Salmo trutta</name>
    <name type="common">Brown trout</name>
    <dbReference type="NCBI Taxonomy" id="8032"/>
    <lineage>
        <taxon>Eukaryota</taxon>
        <taxon>Metazoa</taxon>
        <taxon>Chordata</taxon>
        <taxon>Craniata</taxon>
        <taxon>Vertebrata</taxon>
        <taxon>Euteleostomi</taxon>
        <taxon>Actinopterygii</taxon>
        <taxon>Neopterygii</taxon>
        <taxon>Teleostei</taxon>
        <taxon>Protacanthopterygii</taxon>
        <taxon>Salmoniformes</taxon>
        <taxon>Salmonidae</taxon>
        <taxon>Salmoninae</taxon>
        <taxon>Salmo</taxon>
    </lineage>
</organism>
<dbReference type="InterPro" id="IPR008936">
    <property type="entry name" value="Rho_GTPase_activation_prot"/>
</dbReference>
<dbReference type="Proteomes" id="UP000472277">
    <property type="component" value="Chromosome 13"/>
</dbReference>
<feature type="coiled-coil region" evidence="2">
    <location>
        <begin position="365"/>
        <end position="392"/>
    </location>
</feature>
<dbReference type="PANTHER" id="PTHR15904">
    <property type="entry name" value="FAM13"/>
    <property type="match status" value="1"/>
</dbReference>
<dbReference type="Pfam" id="PF26116">
    <property type="entry name" value="FAM13A"/>
    <property type="match status" value="1"/>
</dbReference>
<protein>
    <submittedName>
        <fullName evidence="5">Family with sequence similarity 13 member B</fullName>
    </submittedName>
</protein>
<feature type="region of interest" description="Disordered" evidence="3">
    <location>
        <begin position="247"/>
        <end position="272"/>
    </location>
</feature>
<feature type="region of interest" description="Disordered" evidence="3">
    <location>
        <begin position="421"/>
        <end position="465"/>
    </location>
</feature>
<keyword evidence="2" id="KW-0175">Coiled coil</keyword>
<dbReference type="Pfam" id="PF00620">
    <property type="entry name" value="RhoGAP"/>
    <property type="match status" value="1"/>
</dbReference>
<dbReference type="InterPro" id="IPR000198">
    <property type="entry name" value="RhoGAP_dom"/>
</dbReference>
<proteinExistence type="inferred from homology"/>
<feature type="compositionally biased region" description="Polar residues" evidence="3">
    <location>
        <begin position="258"/>
        <end position="268"/>
    </location>
</feature>